<evidence type="ECO:0000313" key="12">
    <source>
        <dbReference type="Proteomes" id="UP000000960"/>
    </source>
</evidence>
<dbReference type="GO" id="GO:0016887">
    <property type="term" value="F:ATP hydrolysis activity"/>
    <property type="evidence" value="ECO:0007669"/>
    <property type="project" value="InterPro"/>
</dbReference>
<name>C8W725_LANP1</name>
<dbReference type="GO" id="GO:0005886">
    <property type="term" value="C:plasma membrane"/>
    <property type="evidence" value="ECO:0007669"/>
    <property type="project" value="UniProtKB-SubCell"/>
</dbReference>
<dbReference type="GO" id="GO:0140359">
    <property type="term" value="F:ABC-type transporter activity"/>
    <property type="evidence" value="ECO:0007669"/>
    <property type="project" value="InterPro"/>
</dbReference>
<dbReference type="GeneID" id="84806363"/>
<feature type="transmembrane region" description="Helical" evidence="8">
    <location>
        <begin position="280"/>
        <end position="302"/>
    </location>
</feature>
<dbReference type="InterPro" id="IPR003593">
    <property type="entry name" value="AAA+_ATPase"/>
</dbReference>
<organism evidence="11 12">
    <name type="scientific">Lancefieldella parvula (strain ATCC 33793 / DSM 20469 / CCUG 32760 / JCM 10300 / KCTC 3663 / VPI 0546 / 1246)</name>
    <name type="common">Atopobium parvulum</name>
    <dbReference type="NCBI Taxonomy" id="521095"/>
    <lineage>
        <taxon>Bacteria</taxon>
        <taxon>Bacillati</taxon>
        <taxon>Actinomycetota</taxon>
        <taxon>Coriobacteriia</taxon>
        <taxon>Coriobacteriales</taxon>
        <taxon>Atopobiaceae</taxon>
        <taxon>Lancefieldella</taxon>
    </lineage>
</organism>
<keyword evidence="6 8" id="KW-1133">Transmembrane helix</keyword>
<evidence type="ECO:0000256" key="7">
    <source>
        <dbReference type="ARBA" id="ARBA00023136"/>
    </source>
</evidence>
<feature type="transmembrane region" description="Helical" evidence="8">
    <location>
        <begin position="132"/>
        <end position="154"/>
    </location>
</feature>
<dbReference type="eggNOG" id="COG1132">
    <property type="taxonomic scope" value="Bacteria"/>
</dbReference>
<keyword evidence="5" id="KW-0067">ATP-binding</keyword>
<dbReference type="Pfam" id="PF00005">
    <property type="entry name" value="ABC_tran"/>
    <property type="match status" value="1"/>
</dbReference>
<accession>C8W725</accession>
<dbReference type="InterPro" id="IPR003439">
    <property type="entry name" value="ABC_transporter-like_ATP-bd"/>
</dbReference>
<feature type="domain" description="ABC transmembrane type-1" evidence="10">
    <location>
        <begin position="21"/>
        <end position="304"/>
    </location>
</feature>
<dbReference type="SMART" id="SM00382">
    <property type="entry name" value="AAA"/>
    <property type="match status" value="1"/>
</dbReference>
<proteinExistence type="predicted"/>
<feature type="transmembrane region" description="Helical" evidence="8">
    <location>
        <begin position="160"/>
        <end position="178"/>
    </location>
</feature>
<evidence type="ECO:0000259" key="9">
    <source>
        <dbReference type="PROSITE" id="PS50893"/>
    </source>
</evidence>
<dbReference type="SUPFAM" id="SSF52540">
    <property type="entry name" value="P-loop containing nucleoside triphosphate hydrolases"/>
    <property type="match status" value="1"/>
</dbReference>
<evidence type="ECO:0000256" key="1">
    <source>
        <dbReference type="ARBA" id="ARBA00004651"/>
    </source>
</evidence>
<evidence type="ECO:0000256" key="6">
    <source>
        <dbReference type="ARBA" id="ARBA00022989"/>
    </source>
</evidence>
<feature type="transmembrane region" description="Helical" evidence="8">
    <location>
        <begin position="21"/>
        <end position="46"/>
    </location>
</feature>
<dbReference type="Pfam" id="PF00664">
    <property type="entry name" value="ABC_membrane"/>
    <property type="match status" value="1"/>
</dbReference>
<dbReference type="PROSITE" id="PS00211">
    <property type="entry name" value="ABC_TRANSPORTER_1"/>
    <property type="match status" value="1"/>
</dbReference>
<dbReference type="InterPro" id="IPR036640">
    <property type="entry name" value="ABC1_TM_sf"/>
</dbReference>
<evidence type="ECO:0000256" key="3">
    <source>
        <dbReference type="ARBA" id="ARBA00022692"/>
    </source>
</evidence>
<dbReference type="Gene3D" id="1.20.1560.10">
    <property type="entry name" value="ABC transporter type 1, transmembrane domain"/>
    <property type="match status" value="1"/>
</dbReference>
<keyword evidence="3 8" id="KW-0812">Transmembrane</keyword>
<keyword evidence="12" id="KW-1185">Reference proteome</keyword>
<evidence type="ECO:0000313" key="11">
    <source>
        <dbReference type="EMBL" id="ACV51265.1"/>
    </source>
</evidence>
<evidence type="ECO:0000256" key="5">
    <source>
        <dbReference type="ARBA" id="ARBA00022840"/>
    </source>
</evidence>
<dbReference type="SUPFAM" id="SSF90123">
    <property type="entry name" value="ABC transporter transmembrane region"/>
    <property type="match status" value="1"/>
</dbReference>
<dbReference type="Gene3D" id="3.40.50.300">
    <property type="entry name" value="P-loop containing nucleotide triphosphate hydrolases"/>
    <property type="match status" value="1"/>
</dbReference>
<evidence type="ECO:0000256" key="4">
    <source>
        <dbReference type="ARBA" id="ARBA00022741"/>
    </source>
</evidence>
<dbReference type="GO" id="GO:0005524">
    <property type="term" value="F:ATP binding"/>
    <property type="evidence" value="ECO:0007669"/>
    <property type="project" value="UniProtKB-KW"/>
</dbReference>
<dbReference type="PROSITE" id="PS50929">
    <property type="entry name" value="ABC_TM1F"/>
    <property type="match status" value="1"/>
</dbReference>
<comment type="subcellular location">
    <subcellularLocation>
        <location evidence="1">Cell membrane</location>
        <topology evidence="1">Multi-pass membrane protein</topology>
    </subcellularLocation>
</comment>
<dbReference type="PROSITE" id="PS50893">
    <property type="entry name" value="ABC_TRANSPORTER_2"/>
    <property type="match status" value="1"/>
</dbReference>
<dbReference type="OrthoDB" id="3188406at2"/>
<dbReference type="KEGG" id="apv:Apar_0836"/>
<evidence type="ECO:0000256" key="2">
    <source>
        <dbReference type="ARBA" id="ARBA00022448"/>
    </source>
</evidence>
<dbReference type="HOGENOM" id="CLU_518554_0_0_11"/>
<feature type="domain" description="ABC transporter" evidence="9">
    <location>
        <begin position="339"/>
        <end position="531"/>
    </location>
</feature>
<dbReference type="STRING" id="521095.Apar_0836"/>
<dbReference type="AlphaFoldDB" id="C8W725"/>
<sequence length="532" mass="59591">MQDKFYKFDKHSAFAITKENVFLISGSILSTAFSVAISLMLGLLISHISQGMDASNQITILVLILFLSLVSTILVLTFKGWFPLRSEIKQRTDSAKRVIYEIVAMPLRSYKKHEKGYYMNLLSSSTTMYGSIYSAVNIRILSAAGCVLIILLALFLINRIYFTAALVYIPIFLFVIEFPTQRIADLQRNIIPAQDRYLNESKQIVENKRAINITRADEAYKEKYHEVGLEYLNSVKKYRFYEGLNEKIPNGLCSLLQVLMLAITIKMYQVGVASVGDIFVLYQLCALLQNPLAELFRLIMFVKTNEVHMERLQEIVKDSQEPSGYESLWDSSLDSALQVGEGELLATTEGPELFHTQPLCIAHGSLVVVRGSNGSGKSSFVDLLAGCSDPSLFSGDIQLSDELRDCSRFARPVPLVKGSLADNMFGEEIDDKIYQMLDFSSLRTESFDGNAESVSLGERQKIGLLRALSRKQGALVLDEPLQNLDAATAQKLCDYLVSLKGKRTTIVIMHSDELDQKADVLLDIQDGKLFVR</sequence>
<dbReference type="PANTHER" id="PTHR24223">
    <property type="entry name" value="ATP-BINDING CASSETTE SUB-FAMILY C"/>
    <property type="match status" value="1"/>
</dbReference>
<protein>
    <submittedName>
        <fullName evidence="11">ABC transporter related</fullName>
    </submittedName>
</protein>
<dbReference type="InterPro" id="IPR011527">
    <property type="entry name" value="ABC1_TM_dom"/>
</dbReference>
<dbReference type="EMBL" id="CP001721">
    <property type="protein sequence ID" value="ACV51265.1"/>
    <property type="molecule type" value="Genomic_DNA"/>
</dbReference>
<evidence type="ECO:0000259" key="10">
    <source>
        <dbReference type="PROSITE" id="PS50929"/>
    </source>
</evidence>
<dbReference type="InterPro" id="IPR050173">
    <property type="entry name" value="ABC_transporter_C-like"/>
</dbReference>
<dbReference type="InterPro" id="IPR017871">
    <property type="entry name" value="ABC_transporter-like_CS"/>
</dbReference>
<evidence type="ECO:0000256" key="8">
    <source>
        <dbReference type="SAM" id="Phobius"/>
    </source>
</evidence>
<keyword evidence="4" id="KW-0547">Nucleotide-binding</keyword>
<dbReference type="Proteomes" id="UP000000960">
    <property type="component" value="Chromosome"/>
</dbReference>
<keyword evidence="7 8" id="KW-0472">Membrane</keyword>
<feature type="transmembrane region" description="Helical" evidence="8">
    <location>
        <begin position="58"/>
        <end position="82"/>
    </location>
</feature>
<reference evidence="11 12" key="1">
    <citation type="journal article" date="2009" name="Stand. Genomic Sci.">
        <title>Complete genome sequence of Atopobium parvulum type strain (IPP 1246).</title>
        <authorList>
            <person name="Copeland A."/>
            <person name="Sikorski J."/>
            <person name="Lapidus A."/>
            <person name="Nolan M."/>
            <person name="Del Rio T.G."/>
            <person name="Lucas S."/>
            <person name="Chen F."/>
            <person name="Tice H."/>
            <person name="Pitluck S."/>
            <person name="Cheng J.F."/>
            <person name="Pukall R."/>
            <person name="Chertkov O."/>
            <person name="Brettin T."/>
            <person name="Han C."/>
            <person name="Detter J.C."/>
            <person name="Kuske C."/>
            <person name="Bruce D."/>
            <person name="Goodwin L."/>
            <person name="Ivanova N."/>
            <person name="Mavromatis K."/>
            <person name="Mikhailova N."/>
            <person name="Chen A."/>
            <person name="Palaniappan K."/>
            <person name="Chain P."/>
            <person name="Rohde M."/>
            <person name="Goker M."/>
            <person name="Bristow J."/>
            <person name="Eisen J.A."/>
            <person name="Markowitz V."/>
            <person name="Hugenholtz P."/>
            <person name="Kyrpides N.C."/>
            <person name="Klenk H.P."/>
            <person name="Detter J.C."/>
        </authorList>
    </citation>
    <scope>NUCLEOTIDE SEQUENCE [LARGE SCALE GENOMIC DNA]</scope>
    <source>
        <strain evidence="12">ATCC 33793 / DSM 20469 / CCUG 32760 / JCM 10300 / KCTC 3663 / VPI 0546 / 1246</strain>
    </source>
</reference>
<keyword evidence="2" id="KW-0813">Transport</keyword>
<dbReference type="RefSeq" id="WP_012808922.1">
    <property type="nucleotide sequence ID" value="NC_013203.1"/>
</dbReference>
<gene>
    <name evidence="11" type="ordered locus">Apar_0836</name>
</gene>
<dbReference type="InterPro" id="IPR027417">
    <property type="entry name" value="P-loop_NTPase"/>
</dbReference>